<feature type="transmembrane region" description="Helical" evidence="2">
    <location>
        <begin position="128"/>
        <end position="147"/>
    </location>
</feature>
<feature type="transmembrane region" description="Helical" evidence="2">
    <location>
        <begin position="97"/>
        <end position="116"/>
    </location>
</feature>
<comment type="caution">
    <text evidence="3">The sequence shown here is derived from an EMBL/GenBank/DDBJ whole genome shotgun (WGS) entry which is preliminary data.</text>
</comment>
<organism evidence="3 4">
    <name type="scientific">Streptomyces maoxianensis</name>
    <dbReference type="NCBI Taxonomy" id="1459942"/>
    <lineage>
        <taxon>Bacteria</taxon>
        <taxon>Bacillati</taxon>
        <taxon>Actinomycetota</taxon>
        <taxon>Actinomycetes</taxon>
        <taxon>Kitasatosporales</taxon>
        <taxon>Streptomycetaceae</taxon>
        <taxon>Streptomyces</taxon>
    </lineage>
</organism>
<dbReference type="PANTHER" id="PTHR36840:SF1">
    <property type="entry name" value="BLL5714 PROTEIN"/>
    <property type="match status" value="1"/>
</dbReference>
<accession>A0ABV9G475</accession>
<proteinExistence type="predicted"/>
<gene>
    <name evidence="3" type="ORF">ACFO9E_14495</name>
</gene>
<reference evidence="4" key="1">
    <citation type="journal article" date="2019" name="Int. J. Syst. Evol. Microbiol.">
        <title>The Global Catalogue of Microorganisms (GCM) 10K type strain sequencing project: providing services to taxonomists for standard genome sequencing and annotation.</title>
        <authorList>
            <consortium name="The Broad Institute Genomics Platform"/>
            <consortium name="The Broad Institute Genome Sequencing Center for Infectious Disease"/>
            <person name="Wu L."/>
            <person name="Ma J."/>
        </authorList>
    </citation>
    <scope>NUCLEOTIDE SEQUENCE [LARGE SCALE GENOMIC DNA]</scope>
    <source>
        <strain evidence="4">CGMCC 4.7139</strain>
    </source>
</reference>
<feature type="region of interest" description="Disordered" evidence="1">
    <location>
        <begin position="1"/>
        <end position="26"/>
    </location>
</feature>
<keyword evidence="4" id="KW-1185">Reference proteome</keyword>
<evidence type="ECO:0000256" key="2">
    <source>
        <dbReference type="SAM" id="Phobius"/>
    </source>
</evidence>
<sequence>MTSTSGPGPIGSDASTPVRRMTPRSRDEAHRAATPLELFFDLCFVVAVAQAGVQLVHALAEGHPGAGVIGYGYVFFGVWWAWMNFTWFASAYDVDDVPYRIATLVQIAGVLVYAAGVPRAFNDNDWTIAVIGYLIMRVALTTQWLRAAAAEEGPARRTAFKYTASLVVCQLAWVGLLFVPEGAKRWLFIVVAAAELLIPLVAERSQQTPWHPHHIVERYGLFTIIVLGETMFASTIAVQSALNENKALGELLPIAGGGLLIIFSAWWIYFAVPAHERLVSNRQAIPWGYGHVLIFGSAAAIGAGIEVSIEHVMGKAHISAFAANAAVTVPVALFLFTVWLLHERYFERTLPQQLTLPVATLAVLACTYAGDWAVLATGLVTAATVAVGVMLAARPTAARGAAA</sequence>
<feature type="transmembrane region" description="Helical" evidence="2">
    <location>
        <begin position="317"/>
        <end position="341"/>
    </location>
</feature>
<feature type="transmembrane region" description="Helical" evidence="2">
    <location>
        <begin position="66"/>
        <end position="85"/>
    </location>
</feature>
<feature type="transmembrane region" description="Helical" evidence="2">
    <location>
        <begin position="38"/>
        <end position="60"/>
    </location>
</feature>
<evidence type="ECO:0000313" key="3">
    <source>
        <dbReference type="EMBL" id="MFC4609015.1"/>
    </source>
</evidence>
<feature type="transmembrane region" description="Helical" evidence="2">
    <location>
        <begin position="376"/>
        <end position="393"/>
    </location>
</feature>
<evidence type="ECO:0000256" key="1">
    <source>
        <dbReference type="SAM" id="MobiDB-lite"/>
    </source>
</evidence>
<name>A0ABV9G475_9ACTN</name>
<feature type="transmembrane region" description="Helical" evidence="2">
    <location>
        <begin position="159"/>
        <end position="179"/>
    </location>
</feature>
<dbReference type="RefSeq" id="WP_381195243.1">
    <property type="nucleotide sequence ID" value="NZ_JBHSFE010000011.1"/>
</dbReference>
<protein>
    <submittedName>
        <fullName evidence="3">Low temperature requirement protein A</fullName>
    </submittedName>
</protein>
<feature type="transmembrane region" description="Helical" evidence="2">
    <location>
        <begin position="222"/>
        <end position="242"/>
    </location>
</feature>
<dbReference type="EMBL" id="JBHSFE010000011">
    <property type="protein sequence ID" value="MFC4609015.1"/>
    <property type="molecule type" value="Genomic_DNA"/>
</dbReference>
<dbReference type="Pfam" id="PF06772">
    <property type="entry name" value="LtrA"/>
    <property type="match status" value="1"/>
</dbReference>
<feature type="transmembrane region" description="Helical" evidence="2">
    <location>
        <begin position="185"/>
        <end position="202"/>
    </location>
</feature>
<keyword evidence="2" id="KW-0472">Membrane</keyword>
<feature type="transmembrane region" description="Helical" evidence="2">
    <location>
        <begin position="254"/>
        <end position="272"/>
    </location>
</feature>
<keyword evidence="2" id="KW-1133">Transmembrane helix</keyword>
<dbReference type="InterPro" id="IPR010640">
    <property type="entry name" value="Low_temperature_requirement_A"/>
</dbReference>
<dbReference type="Proteomes" id="UP001595993">
    <property type="component" value="Unassembled WGS sequence"/>
</dbReference>
<feature type="transmembrane region" description="Helical" evidence="2">
    <location>
        <begin position="284"/>
        <end position="305"/>
    </location>
</feature>
<dbReference type="PANTHER" id="PTHR36840">
    <property type="entry name" value="BLL5714 PROTEIN"/>
    <property type="match status" value="1"/>
</dbReference>
<evidence type="ECO:0000313" key="4">
    <source>
        <dbReference type="Proteomes" id="UP001595993"/>
    </source>
</evidence>
<keyword evidence="2" id="KW-0812">Transmembrane</keyword>